<dbReference type="PANTHER" id="PTHR33231">
    <property type="entry name" value="30S RIBOSOMAL PROTEIN"/>
    <property type="match status" value="1"/>
</dbReference>
<keyword evidence="3" id="KW-1185">Reference proteome</keyword>
<organism evidence="2 3">
    <name type="scientific">Amycolatopsis pigmentata</name>
    <dbReference type="NCBI Taxonomy" id="450801"/>
    <lineage>
        <taxon>Bacteria</taxon>
        <taxon>Bacillati</taxon>
        <taxon>Actinomycetota</taxon>
        <taxon>Actinomycetes</taxon>
        <taxon>Pseudonocardiales</taxon>
        <taxon>Pseudonocardiaceae</taxon>
        <taxon>Amycolatopsis</taxon>
    </lineage>
</organism>
<dbReference type="SUPFAM" id="SSF69754">
    <property type="entry name" value="Ribosome binding protein Y (YfiA homologue)"/>
    <property type="match status" value="1"/>
</dbReference>
<dbReference type="Gene3D" id="3.30.160.100">
    <property type="entry name" value="Ribosome hibernation promotion factor-like"/>
    <property type="match status" value="1"/>
</dbReference>
<comment type="caution">
    <text evidence="2">The sequence shown here is derived from an EMBL/GenBank/DDBJ whole genome shotgun (WGS) entry which is preliminary data.</text>
</comment>
<dbReference type="InterPro" id="IPR050574">
    <property type="entry name" value="HPF/YfiA_ribosome-assoc"/>
</dbReference>
<dbReference type="Pfam" id="PF16321">
    <property type="entry name" value="Ribosom_S30AE_C"/>
    <property type="match status" value="2"/>
</dbReference>
<reference evidence="3" key="1">
    <citation type="journal article" date="2019" name="Int. J. Syst. Evol. Microbiol.">
        <title>The Global Catalogue of Microorganisms (GCM) 10K type strain sequencing project: providing services to taxonomists for standard genome sequencing and annotation.</title>
        <authorList>
            <consortium name="The Broad Institute Genomics Platform"/>
            <consortium name="The Broad Institute Genome Sequencing Center for Infectious Disease"/>
            <person name="Wu L."/>
            <person name="Ma J."/>
        </authorList>
    </citation>
    <scope>NUCLEOTIDE SEQUENCE [LARGE SCALE GENOMIC DNA]</scope>
    <source>
        <strain evidence="3">CGMCC 4.7645</strain>
    </source>
</reference>
<dbReference type="InterPro" id="IPR032528">
    <property type="entry name" value="Ribosom_S30AE_C"/>
</dbReference>
<dbReference type="Proteomes" id="UP001597417">
    <property type="component" value="Unassembled WGS sequence"/>
</dbReference>
<evidence type="ECO:0000259" key="1">
    <source>
        <dbReference type="Pfam" id="PF16321"/>
    </source>
</evidence>
<accession>A0ABW5G0L5</accession>
<name>A0ABW5G0L5_9PSEU</name>
<dbReference type="EMBL" id="JBHUKR010000019">
    <property type="protein sequence ID" value="MFD2420439.1"/>
    <property type="molecule type" value="Genomic_DNA"/>
</dbReference>
<dbReference type="InterPro" id="IPR036567">
    <property type="entry name" value="RHF-like"/>
</dbReference>
<evidence type="ECO:0000313" key="3">
    <source>
        <dbReference type="Proteomes" id="UP001597417"/>
    </source>
</evidence>
<dbReference type="InterPro" id="IPR038416">
    <property type="entry name" value="Ribosom_S30AE_C_sf"/>
</dbReference>
<protein>
    <submittedName>
        <fullName evidence="2">Sigma 54 modulation/S30EA ribosomal C-terminal domain-containing protein</fullName>
    </submittedName>
</protein>
<gene>
    <name evidence="2" type="ORF">ACFSXZ_29330</name>
</gene>
<feature type="domain" description="Sigma 54 modulation/S30EA ribosomal protein C-terminal" evidence="1">
    <location>
        <begin position="117"/>
        <end position="171"/>
    </location>
</feature>
<dbReference type="Gene3D" id="3.30.505.50">
    <property type="entry name" value="Sigma 54 modulation/S30EA ribosomal protein, C-terminal domain"/>
    <property type="match status" value="2"/>
</dbReference>
<feature type="domain" description="Sigma 54 modulation/S30EA ribosomal protein C-terminal" evidence="1">
    <location>
        <begin position="193"/>
        <end position="238"/>
    </location>
</feature>
<sequence length="248" mass="27759">MQTVGEVLDGAREYVQRRIASFTRRLTGEIDSVRVRLTTFRQTSAARPALAQANMTFDGQAIRAQAAAAFFREAAVLLRARLGDQLTRLAHPATPRPWPDGRRPHDHPLAVSVPPARRKIVRHKRYPLSRCRPDEAALTMDVMDYAFHLFVDTDTGQDSLVYRIGPTGYRLARLSGLRPPAPPVSMPWTVDVHGVPRLTPGQAAGRLDTTEMPYRFFHDIETGRGSVLYLRYDGHYGLLTAADRTSTD</sequence>
<proteinExistence type="predicted"/>
<evidence type="ECO:0000313" key="2">
    <source>
        <dbReference type="EMBL" id="MFD2420439.1"/>
    </source>
</evidence>
<dbReference type="PANTHER" id="PTHR33231:SF1">
    <property type="entry name" value="30S RIBOSOMAL PROTEIN"/>
    <property type="match status" value="1"/>
</dbReference>
<dbReference type="RefSeq" id="WP_378268496.1">
    <property type="nucleotide sequence ID" value="NZ_JBHUKR010000019.1"/>
</dbReference>